<evidence type="ECO:0000313" key="3">
    <source>
        <dbReference type="EMBL" id="KAL3426129.1"/>
    </source>
</evidence>
<proteinExistence type="predicted"/>
<accession>A0ABR4PS78</accession>
<dbReference type="SUPFAM" id="SSF69618">
    <property type="entry name" value="HemD-like"/>
    <property type="match status" value="1"/>
</dbReference>
<dbReference type="Gene3D" id="3.40.50.10090">
    <property type="match status" value="2"/>
</dbReference>
<dbReference type="InterPro" id="IPR039793">
    <property type="entry name" value="UROS/Hem4"/>
</dbReference>
<dbReference type="InterPro" id="IPR003754">
    <property type="entry name" value="4pyrrol_synth_uPrphyn_synth"/>
</dbReference>
<evidence type="ECO:0000256" key="1">
    <source>
        <dbReference type="SAM" id="MobiDB-lite"/>
    </source>
</evidence>
<evidence type="ECO:0000313" key="4">
    <source>
        <dbReference type="Proteomes" id="UP001629113"/>
    </source>
</evidence>
<keyword evidence="4" id="KW-1185">Reference proteome</keyword>
<protein>
    <submittedName>
        <fullName evidence="3">Uroporphyrinogen-III synthase</fullName>
    </submittedName>
</protein>
<feature type="domain" description="Tetrapyrrole biosynthesis uroporphyrinogen III synthase" evidence="2">
    <location>
        <begin position="27"/>
        <end position="292"/>
    </location>
</feature>
<comment type="caution">
    <text evidence="3">The sequence shown here is derived from an EMBL/GenBank/DDBJ whole genome shotgun (WGS) entry which is preliminary data.</text>
</comment>
<dbReference type="PANTHER" id="PTHR12390:SF0">
    <property type="entry name" value="UROPORPHYRINOGEN-III SYNTHASE"/>
    <property type="match status" value="1"/>
</dbReference>
<feature type="region of interest" description="Disordered" evidence="1">
    <location>
        <begin position="1"/>
        <end position="25"/>
    </location>
</feature>
<dbReference type="InterPro" id="IPR036108">
    <property type="entry name" value="4pyrrol_syn_uPrphyn_synt_sf"/>
</dbReference>
<dbReference type="Pfam" id="PF02602">
    <property type="entry name" value="HEM4"/>
    <property type="match status" value="1"/>
</dbReference>
<dbReference type="Proteomes" id="UP001629113">
    <property type="component" value="Unassembled WGS sequence"/>
</dbReference>
<dbReference type="PANTHER" id="PTHR12390">
    <property type="entry name" value="UROPORPHYRINOGEN III SYNTHASE"/>
    <property type="match status" value="1"/>
</dbReference>
<dbReference type="EMBL" id="JBFCZG010000002">
    <property type="protein sequence ID" value="KAL3426129.1"/>
    <property type="molecule type" value="Genomic_DNA"/>
</dbReference>
<organism evidence="3 4">
    <name type="scientific">Phlyctema vagabunda</name>
    <dbReference type="NCBI Taxonomy" id="108571"/>
    <lineage>
        <taxon>Eukaryota</taxon>
        <taxon>Fungi</taxon>
        <taxon>Dikarya</taxon>
        <taxon>Ascomycota</taxon>
        <taxon>Pezizomycotina</taxon>
        <taxon>Leotiomycetes</taxon>
        <taxon>Helotiales</taxon>
        <taxon>Dermateaceae</taxon>
        <taxon>Phlyctema</taxon>
    </lineage>
</organism>
<sequence length="305" mass="33747">MTQKSAKPDAGTPILLLKTKSTPNDGYEERFSADGSFEPTFVPVFEHRLLEEGLNVVRDALKSKDISKSARAQYGGMIFTSQRAVEAFSKLVDEGKGTNSDWPYLQEVPIYTVGPATSRALRAVPQSPPLNIFGADTGNGEALAHYMLDHYGQWYADRNINPALLFLVGEQRRDIIPKTLMDPALPEGKQMKVVEQVVYGTGEMESFEQDFAAILKETESRPLRWVTVFSPTGCGAMLRALGMLDKATGKYNGVKKSNTFVVTIGPTTRDYLIKTFGYEPDVCAARPSPEGIEEGIREFVKNHEI</sequence>
<reference evidence="3 4" key="1">
    <citation type="submission" date="2024-06" db="EMBL/GenBank/DDBJ databases">
        <title>Complete genome of Phlyctema vagabunda strain 19-DSS-EL-015.</title>
        <authorList>
            <person name="Fiorenzani C."/>
        </authorList>
    </citation>
    <scope>NUCLEOTIDE SEQUENCE [LARGE SCALE GENOMIC DNA]</scope>
    <source>
        <strain evidence="3 4">19-DSS-EL-015</strain>
    </source>
</reference>
<name>A0ABR4PS78_9HELO</name>
<dbReference type="CDD" id="cd06578">
    <property type="entry name" value="HemD"/>
    <property type="match status" value="1"/>
</dbReference>
<evidence type="ECO:0000259" key="2">
    <source>
        <dbReference type="Pfam" id="PF02602"/>
    </source>
</evidence>
<gene>
    <name evidence="3" type="ORF">PVAG01_02920</name>
</gene>